<proteinExistence type="predicted"/>
<keyword evidence="1" id="KW-0472">Membrane</keyword>
<dbReference type="AlphaFoldDB" id="A0A542ZRA6"/>
<organism evidence="2 3">
    <name type="scientific">Propioniferax innocua</name>
    <dbReference type="NCBI Taxonomy" id="1753"/>
    <lineage>
        <taxon>Bacteria</taxon>
        <taxon>Bacillati</taxon>
        <taxon>Actinomycetota</taxon>
        <taxon>Actinomycetes</taxon>
        <taxon>Propionibacteriales</taxon>
        <taxon>Propionibacteriaceae</taxon>
        <taxon>Propioniferax</taxon>
    </lineage>
</organism>
<dbReference type="EMBL" id="VFOR01000001">
    <property type="protein sequence ID" value="TQL62826.1"/>
    <property type="molecule type" value="Genomic_DNA"/>
</dbReference>
<keyword evidence="1" id="KW-1133">Transmembrane helix</keyword>
<name>A0A542ZRA6_9ACTN</name>
<reference evidence="2 3" key="1">
    <citation type="submission" date="2019-06" db="EMBL/GenBank/DDBJ databases">
        <title>Sequencing the genomes of 1000 actinobacteria strains.</title>
        <authorList>
            <person name="Klenk H.-P."/>
        </authorList>
    </citation>
    <scope>NUCLEOTIDE SEQUENCE [LARGE SCALE GENOMIC DNA]</scope>
    <source>
        <strain evidence="2 3">DSM 8251</strain>
    </source>
</reference>
<dbReference type="RefSeq" id="WP_142092621.1">
    <property type="nucleotide sequence ID" value="NZ_BAAAMD010000001.1"/>
</dbReference>
<keyword evidence="1" id="KW-0812">Transmembrane</keyword>
<dbReference type="Proteomes" id="UP000316196">
    <property type="component" value="Unassembled WGS sequence"/>
</dbReference>
<evidence type="ECO:0008006" key="4">
    <source>
        <dbReference type="Google" id="ProtNLM"/>
    </source>
</evidence>
<evidence type="ECO:0000256" key="1">
    <source>
        <dbReference type="SAM" id="Phobius"/>
    </source>
</evidence>
<accession>A0A542ZRA6</accession>
<dbReference type="InterPro" id="IPR018730">
    <property type="entry name" value="DUF2273"/>
</dbReference>
<evidence type="ECO:0000313" key="3">
    <source>
        <dbReference type="Proteomes" id="UP000316196"/>
    </source>
</evidence>
<feature type="transmembrane region" description="Helical" evidence="1">
    <location>
        <begin position="12"/>
        <end position="40"/>
    </location>
</feature>
<gene>
    <name evidence="2" type="ORF">FB460_0617</name>
</gene>
<comment type="caution">
    <text evidence="2">The sequence shown here is derived from an EMBL/GenBank/DDBJ whole genome shotgun (WGS) entry which is preliminary data.</text>
</comment>
<protein>
    <recommendedName>
        <fullName evidence="4">Small integral membrane protein DUF2273</fullName>
    </recommendedName>
</protein>
<dbReference type="Pfam" id="PF10031">
    <property type="entry name" value="DUF2273"/>
    <property type="match status" value="1"/>
</dbReference>
<keyword evidence="3" id="KW-1185">Reference proteome</keyword>
<evidence type="ECO:0000313" key="2">
    <source>
        <dbReference type="EMBL" id="TQL62826.1"/>
    </source>
</evidence>
<sequence length="59" mass="6041">MSPSQIGLLTGAILGLVIVFGGPLQALLVVVLALAGLIIGRIIEGNLDVRDIFGGKDRS</sequence>